<dbReference type="GO" id="GO:0003677">
    <property type="term" value="F:DNA binding"/>
    <property type="evidence" value="ECO:0007669"/>
    <property type="project" value="UniProtKB-KW"/>
</dbReference>
<evidence type="ECO:0000259" key="3">
    <source>
        <dbReference type="Pfam" id="PF07282"/>
    </source>
</evidence>
<keyword evidence="2" id="KW-0175">Coiled coil</keyword>
<comment type="caution">
    <text evidence="5">The sequence shown here is derived from an EMBL/GenBank/DDBJ whole genome shotgun (WGS) entry which is preliminary data.</text>
</comment>
<organism evidence="5 6">
    <name type="scientific">Marinomonas algarum</name>
    <dbReference type="NCBI Taxonomy" id="2883105"/>
    <lineage>
        <taxon>Bacteria</taxon>
        <taxon>Pseudomonadati</taxon>
        <taxon>Pseudomonadota</taxon>
        <taxon>Gammaproteobacteria</taxon>
        <taxon>Oceanospirillales</taxon>
        <taxon>Oceanospirillaceae</taxon>
        <taxon>Marinomonas</taxon>
    </lineage>
</organism>
<dbReference type="RefSeq" id="WP_226753812.1">
    <property type="nucleotide sequence ID" value="NZ_JAJATW010000007.1"/>
</dbReference>
<feature type="domain" description="Cas12f1-like TNB" evidence="3">
    <location>
        <begin position="346"/>
        <end position="410"/>
    </location>
</feature>
<sequence length="474" mass="52675">MAIRGFSINISDKLSGRQATCFAQWIGASNVMRNQKLSEYVSLLAESKGERINQAYSHIRTNQDLPFLKEIPPQIMRNAASLAFSDVEASRVGLRKFPKKKGRGKKRSALITKEMFVLEPLNENKTLLTFFDNATKKRQKLFSIQLSYAPDQLCKQFRVSRLGEKFTLSGSYNDGVELPTNEVLLGGFAGCNDDDLLAQITGIDRGVVLPACTSEGARYAYSPTQTAKLKALNKRKARYQRILSNKKRLNKNKNKHRCESKGQRKLAVKISKLDSKTANIRENFCHTISKEIVMQAKPIISLEDLKLVNMTSKAKPKRNATGRKYVKNNGKAKSGLNRSLLNVSLGRLGTYIKCKASDHGKAVVEVNPSYTSRTCHVCKTKNTTRPNQSTLVCLNGCGTFHADENAAKVIAQRAVTYIKESTFADKAKTRKKTAIRKKKAVSPPLVNELSSVKKSGKLEAVSSEMSPCLFAQKS</sequence>
<proteinExistence type="predicted"/>
<dbReference type="EMBL" id="JAJATW010000007">
    <property type="protein sequence ID" value="MCB5161433.1"/>
    <property type="molecule type" value="Genomic_DNA"/>
</dbReference>
<dbReference type="NCBIfam" id="TIGR01766">
    <property type="entry name" value="IS200/IS605 family accessory protein TnpB-like domain"/>
    <property type="match status" value="1"/>
</dbReference>
<protein>
    <submittedName>
        <fullName evidence="5">Transposase</fullName>
    </submittedName>
</protein>
<name>A0A9X1IME9_9GAMM</name>
<feature type="coiled-coil region" evidence="2">
    <location>
        <begin position="229"/>
        <end position="259"/>
    </location>
</feature>
<dbReference type="AlphaFoldDB" id="A0A9X1IME9"/>
<dbReference type="EMBL" id="JAJATW010000007">
    <property type="protein sequence ID" value="MCB5161494.1"/>
    <property type="molecule type" value="Genomic_DNA"/>
</dbReference>
<dbReference type="InterPro" id="IPR010095">
    <property type="entry name" value="Cas12f1-like_TNB"/>
</dbReference>
<dbReference type="Pfam" id="PF07282">
    <property type="entry name" value="Cas12f1-like_TNB"/>
    <property type="match status" value="1"/>
</dbReference>
<accession>A0A9X1IME9</accession>
<gene>
    <name evidence="4" type="ORF">LG368_05905</name>
    <name evidence="5" type="ORF">LG368_06220</name>
</gene>
<dbReference type="Proteomes" id="UP001139095">
    <property type="component" value="Unassembled WGS sequence"/>
</dbReference>
<keyword evidence="6" id="KW-1185">Reference proteome</keyword>
<reference evidence="5" key="1">
    <citation type="submission" date="2021-10" db="EMBL/GenBank/DDBJ databases">
        <title>Marinomonas pontica sp. nov., isolated from the Black Sea.</title>
        <authorList>
            <person name="Zhao L.-H."/>
            <person name="Xue J.-H."/>
        </authorList>
    </citation>
    <scope>NUCLEOTIDE SEQUENCE</scope>
    <source>
        <strain evidence="5">E8</strain>
    </source>
</reference>
<evidence type="ECO:0000313" key="5">
    <source>
        <dbReference type="EMBL" id="MCB5161494.1"/>
    </source>
</evidence>
<dbReference type="NCBIfam" id="NF040570">
    <property type="entry name" value="guided_TnpB"/>
    <property type="match status" value="1"/>
</dbReference>
<evidence type="ECO:0000313" key="4">
    <source>
        <dbReference type="EMBL" id="MCB5161433.1"/>
    </source>
</evidence>
<evidence type="ECO:0000256" key="1">
    <source>
        <dbReference type="ARBA" id="ARBA00023125"/>
    </source>
</evidence>
<evidence type="ECO:0000313" key="6">
    <source>
        <dbReference type="Proteomes" id="UP001139095"/>
    </source>
</evidence>
<keyword evidence="1" id="KW-0238">DNA-binding</keyword>
<evidence type="ECO:0000256" key="2">
    <source>
        <dbReference type="SAM" id="Coils"/>
    </source>
</evidence>